<evidence type="ECO:0000256" key="11">
    <source>
        <dbReference type="ARBA" id="ARBA00023303"/>
    </source>
</evidence>
<keyword evidence="4 12" id="KW-0812">Transmembrane</keyword>
<reference evidence="14 15" key="1">
    <citation type="submission" date="2022-01" db="EMBL/GenBank/DDBJ databases">
        <title>Draft genome sequence of Sabulilitoribacter multivorans KCTC 32326.</title>
        <authorList>
            <person name="Oh J.-S."/>
        </authorList>
    </citation>
    <scope>NUCLEOTIDE SEQUENCE [LARGE SCALE GENOMIC DNA]</scope>
    <source>
        <strain evidence="14 15">M-M16</strain>
    </source>
</reference>
<evidence type="ECO:0000256" key="8">
    <source>
        <dbReference type="ARBA" id="ARBA00022989"/>
    </source>
</evidence>
<dbReference type="PRINTS" id="PR00169">
    <property type="entry name" value="KCHANNEL"/>
</dbReference>
<dbReference type="InterPro" id="IPR005821">
    <property type="entry name" value="Ion_trans_dom"/>
</dbReference>
<dbReference type="Pfam" id="PF00520">
    <property type="entry name" value="Ion_trans"/>
    <property type="match status" value="1"/>
</dbReference>
<keyword evidence="3" id="KW-0633">Potassium transport</keyword>
<feature type="transmembrane region" description="Helical" evidence="12">
    <location>
        <begin position="120"/>
        <end position="143"/>
    </location>
</feature>
<evidence type="ECO:0000259" key="13">
    <source>
        <dbReference type="Pfam" id="PF00520"/>
    </source>
</evidence>
<comment type="subcellular location">
    <subcellularLocation>
        <location evidence="1">Membrane</location>
        <topology evidence="1">Multi-pass membrane protein</topology>
    </subcellularLocation>
</comment>
<dbReference type="InterPro" id="IPR027359">
    <property type="entry name" value="Volt_channel_dom_sf"/>
</dbReference>
<evidence type="ECO:0000256" key="1">
    <source>
        <dbReference type="ARBA" id="ARBA00004141"/>
    </source>
</evidence>
<evidence type="ECO:0000256" key="2">
    <source>
        <dbReference type="ARBA" id="ARBA00022448"/>
    </source>
</evidence>
<sequence length="309" mass="34916">MSKKPRNKSLSGRISRIKKKSKIYFHIIIDLLFLKKRELRPWQIKLHEIIFGANTKSGKLFDVVLFYVIIASIILVMLESVRELDAKFHTLFKVLEWIITILFTIEYITRIITIKAPRKYIFSFYGIVDLLSTIPMYLSFIIVGSHSLVALRALRLLRVFRILKLARYMGESTNFVIALKESRAKIAVFLSFVVILCIILGTLMYLIEAPDAGFTSIPRSVYWAIVTLTTVGYGDIAPQTPIGQLIASAIMILGYGIIAIPTGIVSAEMAKTKKKDPPTSVKSCKNCLYDDHAHNAEFCSKCGSKLDDE</sequence>
<evidence type="ECO:0000256" key="6">
    <source>
        <dbReference type="ARBA" id="ARBA00022882"/>
    </source>
</evidence>
<evidence type="ECO:0000313" key="14">
    <source>
        <dbReference type="EMBL" id="MCF7560209.1"/>
    </source>
</evidence>
<dbReference type="Gene3D" id="1.10.287.70">
    <property type="match status" value="1"/>
</dbReference>
<feature type="transmembrane region" description="Helical" evidence="12">
    <location>
        <begin position="242"/>
        <end position="265"/>
    </location>
</feature>
<feature type="domain" description="Ion transport" evidence="13">
    <location>
        <begin position="59"/>
        <end position="275"/>
    </location>
</feature>
<feature type="transmembrane region" description="Helical" evidence="12">
    <location>
        <begin position="60"/>
        <end position="78"/>
    </location>
</feature>
<dbReference type="EMBL" id="JAKKDV010000002">
    <property type="protein sequence ID" value="MCF7560209.1"/>
    <property type="molecule type" value="Genomic_DNA"/>
</dbReference>
<proteinExistence type="predicted"/>
<evidence type="ECO:0000256" key="9">
    <source>
        <dbReference type="ARBA" id="ARBA00023065"/>
    </source>
</evidence>
<keyword evidence="8 12" id="KW-1133">Transmembrane helix</keyword>
<feature type="transmembrane region" description="Helical" evidence="12">
    <location>
        <begin position="90"/>
        <end position="108"/>
    </location>
</feature>
<evidence type="ECO:0000256" key="5">
    <source>
        <dbReference type="ARBA" id="ARBA00022826"/>
    </source>
</evidence>
<evidence type="ECO:0000256" key="3">
    <source>
        <dbReference type="ARBA" id="ARBA00022538"/>
    </source>
</evidence>
<dbReference type="PANTHER" id="PTHR11537">
    <property type="entry name" value="VOLTAGE-GATED POTASSIUM CHANNEL"/>
    <property type="match status" value="1"/>
</dbReference>
<keyword evidence="9" id="KW-0406">Ion transport</keyword>
<evidence type="ECO:0000256" key="10">
    <source>
        <dbReference type="ARBA" id="ARBA00023136"/>
    </source>
</evidence>
<accession>A0ABS9IHH3</accession>
<evidence type="ECO:0000256" key="12">
    <source>
        <dbReference type="SAM" id="Phobius"/>
    </source>
</evidence>
<evidence type="ECO:0000256" key="7">
    <source>
        <dbReference type="ARBA" id="ARBA00022958"/>
    </source>
</evidence>
<keyword evidence="7" id="KW-0630">Potassium</keyword>
<keyword evidence="10 12" id="KW-0472">Membrane</keyword>
<feature type="transmembrane region" description="Helical" evidence="12">
    <location>
        <begin position="186"/>
        <end position="207"/>
    </location>
</feature>
<dbReference type="RefSeq" id="WP_237230892.1">
    <property type="nucleotide sequence ID" value="NZ_JAKKDV010000002.1"/>
</dbReference>
<keyword evidence="15" id="KW-1185">Reference proteome</keyword>
<dbReference type="Gene3D" id="1.20.120.350">
    <property type="entry name" value="Voltage-gated potassium channels. Chain C"/>
    <property type="match status" value="1"/>
</dbReference>
<evidence type="ECO:0000256" key="4">
    <source>
        <dbReference type="ARBA" id="ARBA00022692"/>
    </source>
</evidence>
<evidence type="ECO:0000313" key="15">
    <source>
        <dbReference type="Proteomes" id="UP001200022"/>
    </source>
</evidence>
<protein>
    <submittedName>
        <fullName evidence="14">Ion transporter</fullName>
    </submittedName>
</protein>
<gene>
    <name evidence="14" type="ORF">L3X39_06120</name>
</gene>
<keyword evidence="11" id="KW-0407">Ion channel</keyword>
<dbReference type="PANTHER" id="PTHR11537:SF254">
    <property type="entry name" value="POTASSIUM VOLTAGE-GATED CHANNEL PROTEIN SHAB"/>
    <property type="match status" value="1"/>
</dbReference>
<keyword evidence="6" id="KW-0851">Voltage-gated channel</keyword>
<keyword evidence="2" id="KW-0813">Transport</keyword>
<dbReference type="Proteomes" id="UP001200022">
    <property type="component" value="Unassembled WGS sequence"/>
</dbReference>
<organism evidence="14 15">
    <name type="scientific">Flaviramulus multivorans</name>
    <dbReference type="NCBI Taxonomy" id="1304750"/>
    <lineage>
        <taxon>Bacteria</taxon>
        <taxon>Pseudomonadati</taxon>
        <taxon>Bacteroidota</taxon>
        <taxon>Flavobacteriia</taxon>
        <taxon>Flavobacteriales</taxon>
        <taxon>Flavobacteriaceae</taxon>
        <taxon>Flaviramulus</taxon>
    </lineage>
</organism>
<keyword evidence="5" id="KW-0631">Potassium channel</keyword>
<dbReference type="InterPro" id="IPR028325">
    <property type="entry name" value="VG_K_chnl"/>
</dbReference>
<comment type="caution">
    <text evidence="14">The sequence shown here is derived from an EMBL/GenBank/DDBJ whole genome shotgun (WGS) entry which is preliminary data.</text>
</comment>
<dbReference type="SUPFAM" id="SSF81324">
    <property type="entry name" value="Voltage-gated potassium channels"/>
    <property type="match status" value="1"/>
</dbReference>
<name>A0ABS9IHH3_9FLAO</name>